<dbReference type="Gene3D" id="3.20.20.70">
    <property type="entry name" value="Aldolase class I"/>
    <property type="match status" value="1"/>
</dbReference>
<dbReference type="PANTHER" id="PTHR43053">
    <property type="entry name" value="GLYCOSIDASE FAMILY 31"/>
    <property type="match status" value="1"/>
</dbReference>
<keyword evidence="2" id="KW-0326">Glycosidase</keyword>
<gene>
    <name evidence="3" type="ORF">RM706_01220</name>
</gene>
<evidence type="ECO:0000256" key="2">
    <source>
        <dbReference type="ARBA" id="ARBA00023295"/>
    </source>
</evidence>
<organism evidence="3 4">
    <name type="scientific">Croceitalea rosinachiae</name>
    <dbReference type="NCBI Taxonomy" id="3075596"/>
    <lineage>
        <taxon>Bacteria</taxon>
        <taxon>Pseudomonadati</taxon>
        <taxon>Bacteroidota</taxon>
        <taxon>Flavobacteriia</taxon>
        <taxon>Flavobacteriales</taxon>
        <taxon>Flavobacteriaceae</taxon>
        <taxon>Croceitalea</taxon>
    </lineage>
</organism>
<reference evidence="3 4" key="1">
    <citation type="submission" date="2023-09" db="EMBL/GenBank/DDBJ databases">
        <authorList>
            <person name="Rey-Velasco X."/>
        </authorList>
    </citation>
    <scope>NUCLEOTIDE SEQUENCE [LARGE SCALE GENOMIC DNA]</scope>
    <source>
        <strain evidence="3 4">F388</strain>
    </source>
</reference>
<evidence type="ECO:0000256" key="1">
    <source>
        <dbReference type="ARBA" id="ARBA00022801"/>
    </source>
</evidence>
<dbReference type="InterPro" id="IPR013785">
    <property type="entry name" value="Aldolase_TIM"/>
</dbReference>
<evidence type="ECO:0000313" key="3">
    <source>
        <dbReference type="EMBL" id="MDT0605627.1"/>
    </source>
</evidence>
<comment type="caution">
    <text evidence="3">The sequence shown here is derived from an EMBL/GenBank/DDBJ whole genome shotgun (WGS) entry which is preliminary data.</text>
</comment>
<dbReference type="PANTHER" id="PTHR43053:SF4">
    <property type="entry name" value="MYOGENESIS-REGULATING GLYCOSIDASE"/>
    <property type="match status" value="1"/>
</dbReference>
<sequence>MEANNNAIDTVIKDSIRDIKITSNTNDASCQLEKIGGDKELMLYRFHIVSDNEFIPRPIVLEWKVPALNCKGLWKPTSDFSKRIEADWELENHESRISIDSPVNLMFGNNDENIICFSCSNAINKIELAAKYCEEDDHIHCKIIFFTECKYTIKDFGVDIRLDYRNIHFSKVLKETSEWWESYDDLKPTYVPDIARKPLYSTWYQFHQDLEEDLLIYECKLAKSLGFESIIIDDGWQTKDNNRGYDYTGDWQSEHFEDFKTLIKKIQNLGMNVGLWYSVPFCGTKSKAYQLFKGKFLTENHRWAPVFDPRFKVVREYLVGLYVKAAMEWGLDGFKLDFIDDFKAYPDTSFEIDPERDFNSINSAVDALLTEVIVEVKKVNPEIFIEFRQKYTGPAMRKYGNMMRAFDCPGDATMNRVRIADLKMLSGKTAVHSDMVTWNLKEKVEYAAFQYLNTMFGVPQISVMLNELPKSHLNMIRFYTRYWLDNTKTLLDGEFIPSSPLANYPVKKVTQNDKVIFGLFDDQVIKVDKVCNGIDIINAKPSEEVLVLAERNIGKYTVQTFNCQGYIVNDKTIFLKEGVNMVKTPISGLIQMKLVSSFKAN</sequence>
<dbReference type="InterPro" id="IPR017853">
    <property type="entry name" value="GH"/>
</dbReference>
<protein>
    <submittedName>
        <fullName evidence="3">Alpha-galactosidase</fullName>
    </submittedName>
</protein>
<accession>A0ABU3A7T2</accession>
<dbReference type="InterPro" id="IPR050985">
    <property type="entry name" value="Alpha-glycosidase_related"/>
</dbReference>
<name>A0ABU3A7T2_9FLAO</name>
<keyword evidence="1" id="KW-0378">Hydrolase</keyword>
<evidence type="ECO:0000313" key="4">
    <source>
        <dbReference type="Proteomes" id="UP001255246"/>
    </source>
</evidence>
<dbReference type="CDD" id="cd14791">
    <property type="entry name" value="GH36"/>
    <property type="match status" value="1"/>
</dbReference>
<dbReference type="InterPro" id="IPR002252">
    <property type="entry name" value="Glyco_hydro_36"/>
</dbReference>
<dbReference type="Pfam" id="PF02065">
    <property type="entry name" value="Melibiase"/>
    <property type="match status" value="1"/>
</dbReference>
<proteinExistence type="predicted"/>
<dbReference type="EMBL" id="JAVRHR010000001">
    <property type="protein sequence ID" value="MDT0605627.1"/>
    <property type="molecule type" value="Genomic_DNA"/>
</dbReference>
<dbReference type="Proteomes" id="UP001255246">
    <property type="component" value="Unassembled WGS sequence"/>
</dbReference>
<dbReference type="SUPFAM" id="SSF51445">
    <property type="entry name" value="(Trans)glycosidases"/>
    <property type="match status" value="1"/>
</dbReference>
<dbReference type="RefSeq" id="WP_311349197.1">
    <property type="nucleotide sequence ID" value="NZ_JAVRHR010000001.1"/>
</dbReference>
<keyword evidence="4" id="KW-1185">Reference proteome</keyword>